<protein>
    <submittedName>
        <fullName evidence="1">Rna-directed dna polymerase from mobile element jockey-like</fullName>
    </submittedName>
</protein>
<dbReference type="OrthoDB" id="10056483at2759"/>
<proteinExistence type="predicted"/>
<evidence type="ECO:0000313" key="2">
    <source>
        <dbReference type="Proteomes" id="UP000233556"/>
    </source>
</evidence>
<gene>
    <name evidence="1" type="ORF">llap_7028</name>
</gene>
<dbReference type="AlphaFoldDB" id="A0A2I0U9N4"/>
<dbReference type="Proteomes" id="UP000233556">
    <property type="component" value="Unassembled WGS sequence"/>
</dbReference>
<reference evidence="2" key="1">
    <citation type="submission" date="2017-11" db="EMBL/GenBank/DDBJ databases">
        <authorList>
            <person name="Lima N.C."/>
            <person name="Parody-Merino A.M."/>
            <person name="Battley P.F."/>
            <person name="Fidler A.E."/>
            <person name="Prosdocimi F."/>
        </authorList>
    </citation>
    <scope>NUCLEOTIDE SEQUENCE [LARGE SCALE GENOMIC DNA]</scope>
</reference>
<keyword evidence="1" id="KW-0808">Transferase</keyword>
<reference evidence="2" key="2">
    <citation type="submission" date="2017-12" db="EMBL/GenBank/DDBJ databases">
        <title>Genome sequence of the Bar-tailed Godwit (Limosa lapponica baueri).</title>
        <authorList>
            <person name="Lima N.C.B."/>
            <person name="Parody-Merino A.M."/>
            <person name="Battley P.F."/>
            <person name="Fidler A.E."/>
            <person name="Prosdocimi F."/>
        </authorList>
    </citation>
    <scope>NUCLEOTIDE SEQUENCE [LARGE SCALE GENOMIC DNA]</scope>
</reference>
<name>A0A2I0U9N4_LIMLA</name>
<keyword evidence="1" id="KW-0695">RNA-directed DNA polymerase</keyword>
<dbReference type="EMBL" id="KZ505970">
    <property type="protein sequence ID" value="PKU42673.1"/>
    <property type="molecule type" value="Genomic_DNA"/>
</dbReference>
<accession>A0A2I0U9N4</accession>
<evidence type="ECO:0000313" key="1">
    <source>
        <dbReference type="EMBL" id="PKU42673.1"/>
    </source>
</evidence>
<organism evidence="1 2">
    <name type="scientific">Limosa lapponica baueri</name>
    <dbReference type="NCBI Taxonomy" id="1758121"/>
    <lineage>
        <taxon>Eukaryota</taxon>
        <taxon>Metazoa</taxon>
        <taxon>Chordata</taxon>
        <taxon>Craniata</taxon>
        <taxon>Vertebrata</taxon>
        <taxon>Euteleostomi</taxon>
        <taxon>Archelosauria</taxon>
        <taxon>Archosauria</taxon>
        <taxon>Dinosauria</taxon>
        <taxon>Saurischia</taxon>
        <taxon>Theropoda</taxon>
        <taxon>Coelurosauria</taxon>
        <taxon>Aves</taxon>
        <taxon>Neognathae</taxon>
        <taxon>Neoaves</taxon>
        <taxon>Charadriiformes</taxon>
        <taxon>Scolopacidae</taxon>
        <taxon>Limosa</taxon>
    </lineage>
</organism>
<keyword evidence="1" id="KW-0548">Nucleotidyltransferase</keyword>
<sequence>MRLALNACKKPGPVRILTVVLQTTDIAFVALYLSKDLGDFTHSFRELRLRQRSSEAGPGLSDQTLKSLLSSLLSLGLLRSTTDTSTATRILEGVADTPHGCTTTQRDINRLEKWAERRLMKFNKGKSKVLYLRKNNPMQQYMLGADQLESSCAKKALGILVGSFWMPGWSTDLSTVELKILETQPTAYVAWIAYQLLPQAGQPWKPFGHRQESEQLEMVVVSIMDQSSLSRPCWCASTAISHDLIFSLYLIGQPHQCPDSGIPSKRMHLSKLILQLHSQQGGQYFCTIACEYAV</sequence>
<dbReference type="GO" id="GO:0003964">
    <property type="term" value="F:RNA-directed DNA polymerase activity"/>
    <property type="evidence" value="ECO:0007669"/>
    <property type="project" value="UniProtKB-KW"/>
</dbReference>
<keyword evidence="2" id="KW-1185">Reference proteome</keyword>